<gene>
    <name evidence="1" type="ORF">BCV71DRAFT_170655</name>
</gene>
<dbReference type="VEuPathDB" id="FungiDB:BCV72DRAFT_337777"/>
<reference evidence="1 2" key="1">
    <citation type="journal article" date="2016" name="Proc. Natl. Acad. Sci. U.S.A.">
        <title>Lipid metabolic changes in an early divergent fungus govern the establishment of a mutualistic symbiosis with endobacteria.</title>
        <authorList>
            <person name="Lastovetsky O.A."/>
            <person name="Gaspar M.L."/>
            <person name="Mondo S.J."/>
            <person name="LaButti K.M."/>
            <person name="Sandor L."/>
            <person name="Grigoriev I.V."/>
            <person name="Henry S.A."/>
            <person name="Pawlowska T.E."/>
        </authorList>
    </citation>
    <scope>NUCLEOTIDE SEQUENCE [LARGE SCALE GENOMIC DNA]</scope>
    <source>
        <strain evidence="1 2">ATCC 11559</strain>
    </source>
</reference>
<proteinExistence type="predicted"/>
<name>A0A1X0SFJ1_RHIZD</name>
<organism evidence="1 2">
    <name type="scientific">Rhizopus microsporus</name>
    <dbReference type="NCBI Taxonomy" id="58291"/>
    <lineage>
        <taxon>Eukaryota</taxon>
        <taxon>Fungi</taxon>
        <taxon>Fungi incertae sedis</taxon>
        <taxon>Mucoromycota</taxon>
        <taxon>Mucoromycotina</taxon>
        <taxon>Mucoromycetes</taxon>
        <taxon>Mucorales</taxon>
        <taxon>Mucorineae</taxon>
        <taxon>Rhizopodaceae</taxon>
        <taxon>Rhizopus</taxon>
    </lineage>
</organism>
<dbReference type="OMA" id="MEISPIL"/>
<dbReference type="AlphaFoldDB" id="A0A1X0SFJ1"/>
<dbReference type="Proteomes" id="UP000242381">
    <property type="component" value="Unassembled WGS sequence"/>
</dbReference>
<dbReference type="EMBL" id="KV921261">
    <property type="protein sequence ID" value="ORE23056.1"/>
    <property type="molecule type" value="Genomic_DNA"/>
</dbReference>
<sequence length="429" mass="50505">SDINFGQQGLYYDVKRNPVNHFKAFYQLSRLFERLCLPVVNRFPLWRSWSLRYVTIDSKILCQSILGIKWSNAVDKLDYWVRVVGLDSKALKPQEGGQLRFRGAIQTDGVGVTVLKKRLDRQTRYMARFTVEYEATSYITDLTRRNHQKISGRCIAVDPGRRDMLYCIHENSTPEQPVQSRYTKQLQDKTWKTKKYHRILQDLKAQDPDVVQSEQVLSQHPSSTVSIEHFNHFLQARSEDSAVLSRFYGHTITNHDNGYPLFRKIRLSAYFNKQRAEQKLIQDLRVNFGEDAVFVMGNWSAPHVRYHEPIRGLGFRRLFKKHGFQVFLIDEYKTSRCCPTCHNESLHTFRRVPNPRPYQRERYPTVICHGLLRCTNPYCRPAMAAPDRYRLWNRDVAACLNYMHILRGLRRNGMAPHKFHRVAVAPTRR</sequence>
<accession>A0A1X0SFJ1</accession>
<evidence type="ECO:0000313" key="1">
    <source>
        <dbReference type="EMBL" id="ORE23056.1"/>
    </source>
</evidence>
<protein>
    <recommendedName>
        <fullName evidence="3">Transposase</fullName>
    </recommendedName>
</protein>
<evidence type="ECO:0000313" key="2">
    <source>
        <dbReference type="Proteomes" id="UP000242381"/>
    </source>
</evidence>
<feature type="non-terminal residue" evidence="1">
    <location>
        <position position="1"/>
    </location>
</feature>
<evidence type="ECO:0008006" key="3">
    <source>
        <dbReference type="Google" id="ProtNLM"/>
    </source>
</evidence>